<dbReference type="Pfam" id="PF02140">
    <property type="entry name" value="SUEL_Lectin"/>
    <property type="match status" value="1"/>
</dbReference>
<dbReference type="Gene3D" id="2.60.120.740">
    <property type="match status" value="1"/>
</dbReference>
<feature type="compositionally biased region" description="Polar residues" evidence="1">
    <location>
        <begin position="212"/>
        <end position="222"/>
    </location>
</feature>
<sequence length="243" mass="26995">MIFNTSFEKEEIPENWKIVIVTALFKKSASNYRPVSLTSILCKIKEKLIRKRIIEHMDRQNSVSKQQFGSMGGRSTSAESPKVLNNGGLEDPYILCENQDSPKLVCPPTTIIQIKDAIYGRTVRSVCSTSNHFQSTSCNVTVTSILVSNCSNLQTCLPNALNNIYGDPCHGTYKYLNVTYSQMIVQFVVDERISSKSSTQLPTLFFTASPSSIPTTEQQELFSTTASPTSSSKTEQQESFSTT</sequence>
<dbReference type="OrthoDB" id="5970528at2759"/>
<evidence type="ECO:0000313" key="3">
    <source>
        <dbReference type="EMBL" id="VDI00132.1"/>
    </source>
</evidence>
<dbReference type="PANTHER" id="PTHR46780">
    <property type="entry name" value="PROTEIN EVA-1"/>
    <property type="match status" value="1"/>
</dbReference>
<keyword evidence="4" id="KW-1185">Reference proteome</keyword>
<name>A0A8B6C560_MYTGA</name>
<dbReference type="InterPro" id="IPR000922">
    <property type="entry name" value="Lectin_gal-bd_dom"/>
</dbReference>
<dbReference type="GO" id="GO:0030246">
    <property type="term" value="F:carbohydrate binding"/>
    <property type="evidence" value="ECO:0007669"/>
    <property type="project" value="InterPro"/>
</dbReference>
<dbReference type="PROSITE" id="PS50228">
    <property type="entry name" value="SUEL_LECTIN"/>
    <property type="match status" value="1"/>
</dbReference>
<organism evidence="3 4">
    <name type="scientific">Mytilus galloprovincialis</name>
    <name type="common">Mediterranean mussel</name>
    <dbReference type="NCBI Taxonomy" id="29158"/>
    <lineage>
        <taxon>Eukaryota</taxon>
        <taxon>Metazoa</taxon>
        <taxon>Spiralia</taxon>
        <taxon>Lophotrochozoa</taxon>
        <taxon>Mollusca</taxon>
        <taxon>Bivalvia</taxon>
        <taxon>Autobranchia</taxon>
        <taxon>Pteriomorphia</taxon>
        <taxon>Mytilida</taxon>
        <taxon>Mytiloidea</taxon>
        <taxon>Mytilidae</taxon>
        <taxon>Mytilinae</taxon>
        <taxon>Mytilus</taxon>
    </lineage>
</organism>
<dbReference type="AlphaFoldDB" id="A0A8B6C560"/>
<proteinExistence type="predicted"/>
<evidence type="ECO:0000259" key="2">
    <source>
        <dbReference type="PROSITE" id="PS50228"/>
    </source>
</evidence>
<dbReference type="Proteomes" id="UP000596742">
    <property type="component" value="Unassembled WGS sequence"/>
</dbReference>
<protein>
    <recommendedName>
        <fullName evidence="2">SUEL-type lectin domain-containing protein</fullName>
    </recommendedName>
</protein>
<dbReference type="EMBL" id="UYJE01001216">
    <property type="protein sequence ID" value="VDI00132.1"/>
    <property type="molecule type" value="Genomic_DNA"/>
</dbReference>
<feature type="region of interest" description="Disordered" evidence="1">
    <location>
        <begin position="212"/>
        <end position="243"/>
    </location>
</feature>
<accession>A0A8B6C560</accession>
<feature type="compositionally biased region" description="Low complexity" evidence="1">
    <location>
        <begin position="223"/>
        <end position="234"/>
    </location>
</feature>
<evidence type="ECO:0000256" key="1">
    <source>
        <dbReference type="SAM" id="MobiDB-lite"/>
    </source>
</evidence>
<feature type="domain" description="SUEL-type lectin" evidence="2">
    <location>
        <begin position="104"/>
        <end position="183"/>
    </location>
</feature>
<gene>
    <name evidence="3" type="ORF">MGAL_10B009245</name>
</gene>
<comment type="caution">
    <text evidence="3">The sequence shown here is derived from an EMBL/GenBank/DDBJ whole genome shotgun (WGS) entry which is preliminary data.</text>
</comment>
<evidence type="ECO:0000313" key="4">
    <source>
        <dbReference type="Proteomes" id="UP000596742"/>
    </source>
</evidence>
<dbReference type="InterPro" id="IPR043159">
    <property type="entry name" value="Lectin_gal-bd_sf"/>
</dbReference>
<feature type="non-terminal residue" evidence="3">
    <location>
        <position position="243"/>
    </location>
</feature>
<reference evidence="3" key="1">
    <citation type="submission" date="2018-11" db="EMBL/GenBank/DDBJ databases">
        <authorList>
            <person name="Alioto T."/>
            <person name="Alioto T."/>
        </authorList>
    </citation>
    <scope>NUCLEOTIDE SEQUENCE</scope>
</reference>